<dbReference type="PANTHER" id="PTHR24305:SF168">
    <property type="entry name" value="P450, PUTATIVE (EUROFUNG)-RELATED"/>
    <property type="match status" value="1"/>
</dbReference>
<dbReference type="PANTHER" id="PTHR24305">
    <property type="entry name" value="CYTOCHROME P450"/>
    <property type="match status" value="1"/>
</dbReference>
<keyword evidence="8" id="KW-1133">Transmembrane helix</keyword>
<dbReference type="CDD" id="cd11060">
    <property type="entry name" value="CYP57A1-like"/>
    <property type="match status" value="1"/>
</dbReference>
<gene>
    <name evidence="9" type="ORF">CMEL01_09099</name>
</gene>
<evidence type="ECO:0000256" key="1">
    <source>
        <dbReference type="ARBA" id="ARBA00001971"/>
    </source>
</evidence>
<dbReference type="AlphaFoldDB" id="A0AAI9U048"/>
<evidence type="ECO:0000256" key="5">
    <source>
        <dbReference type="ARBA" id="ARBA00023004"/>
    </source>
</evidence>
<reference evidence="9 10" key="1">
    <citation type="submission" date="2016-10" db="EMBL/GenBank/DDBJ databases">
        <title>The genome sequence of Colletotrichum fioriniae PJ7.</title>
        <authorList>
            <person name="Baroncelli R."/>
        </authorList>
    </citation>
    <scope>NUCLEOTIDE SEQUENCE [LARGE SCALE GENOMIC DNA]</scope>
    <source>
        <strain evidence="9">Col 31</strain>
    </source>
</reference>
<dbReference type="InterPro" id="IPR001128">
    <property type="entry name" value="Cyt_P450"/>
</dbReference>
<evidence type="ECO:0000256" key="4">
    <source>
        <dbReference type="ARBA" id="ARBA00022723"/>
    </source>
</evidence>
<dbReference type="InterPro" id="IPR002403">
    <property type="entry name" value="Cyt_P450_E_grp-IV"/>
</dbReference>
<evidence type="ECO:0000256" key="6">
    <source>
        <dbReference type="ARBA" id="ARBA00023033"/>
    </source>
</evidence>
<evidence type="ECO:0000313" key="10">
    <source>
        <dbReference type="Proteomes" id="UP001239795"/>
    </source>
</evidence>
<feature type="transmembrane region" description="Helical" evidence="8">
    <location>
        <begin position="6"/>
        <end position="25"/>
    </location>
</feature>
<feature type="binding site" description="axial binding residue" evidence="7">
    <location>
        <position position="393"/>
    </location>
    <ligand>
        <name>heme</name>
        <dbReference type="ChEBI" id="CHEBI:30413"/>
    </ligand>
    <ligandPart>
        <name>Fe</name>
        <dbReference type="ChEBI" id="CHEBI:18248"/>
    </ligandPart>
</feature>
<comment type="similarity">
    <text evidence="2">Belongs to the cytochrome P450 family.</text>
</comment>
<organism evidence="9 10">
    <name type="scientific">Colletotrichum melonis</name>
    <dbReference type="NCBI Taxonomy" id="1209925"/>
    <lineage>
        <taxon>Eukaryota</taxon>
        <taxon>Fungi</taxon>
        <taxon>Dikarya</taxon>
        <taxon>Ascomycota</taxon>
        <taxon>Pezizomycotina</taxon>
        <taxon>Sordariomycetes</taxon>
        <taxon>Hypocreomycetidae</taxon>
        <taxon>Glomerellales</taxon>
        <taxon>Glomerellaceae</taxon>
        <taxon>Colletotrichum</taxon>
        <taxon>Colletotrichum acutatum species complex</taxon>
    </lineage>
</organism>
<dbReference type="EMBL" id="MLGG01000079">
    <property type="protein sequence ID" value="KAK1447260.1"/>
    <property type="molecule type" value="Genomic_DNA"/>
</dbReference>
<evidence type="ECO:0000256" key="2">
    <source>
        <dbReference type="ARBA" id="ARBA00010617"/>
    </source>
</evidence>
<keyword evidence="8" id="KW-0812">Transmembrane</keyword>
<dbReference type="PRINTS" id="PR00385">
    <property type="entry name" value="P450"/>
</dbReference>
<keyword evidence="4 7" id="KW-0479">Metal-binding</keyword>
<keyword evidence="3 7" id="KW-0349">Heme</keyword>
<dbReference type="InterPro" id="IPR050121">
    <property type="entry name" value="Cytochrome_P450_monoxygenase"/>
</dbReference>
<sequence>MSREYLAYASIAVSAFIAYSVVSIARQYLRLRHIKGPPSAGFSKWWLVRAVGGGRTHLDFYEACEKYVRVGPNDLITSDPDLMKRMLNVRTTYKRSNWYDGMRLKPGQDNVLSTRDDELHNKLRSKMAAGYSGKEVEDLEAKIDQNVLRLIGLIEKYASRDEAFDFGAKAQYFTLDVISDLAFGEPFGDLATDSDVHEYIKTMEQNMPTILVTSVLPWLLALLSSPIFRSMMPSEKDAIGVGKTMGLAGSDTTATAIRATILHIITNPQVTSTLRAEIDAAELSWPIISDAEAREMPYLQAVIKEGLRIFPPVVGQMSKEVTNGGAGDDFKGIHLPEGTRIGYCAWGIFRRQDIWGQDCHVFRPERWLGSDVERLRLMEGTLELVFGYGRWQCLGRNVALMELNKVFVEKV</sequence>
<dbReference type="GO" id="GO:0004497">
    <property type="term" value="F:monooxygenase activity"/>
    <property type="evidence" value="ECO:0007669"/>
    <property type="project" value="UniProtKB-KW"/>
</dbReference>
<dbReference type="InterPro" id="IPR036396">
    <property type="entry name" value="Cyt_P450_sf"/>
</dbReference>
<dbReference type="GO" id="GO:0005506">
    <property type="term" value="F:iron ion binding"/>
    <property type="evidence" value="ECO:0007669"/>
    <property type="project" value="InterPro"/>
</dbReference>
<evidence type="ECO:0000256" key="7">
    <source>
        <dbReference type="PIRSR" id="PIRSR602403-1"/>
    </source>
</evidence>
<accession>A0AAI9U048</accession>
<proteinExistence type="inferred from homology"/>
<keyword evidence="10" id="KW-1185">Reference proteome</keyword>
<protein>
    <submittedName>
        <fullName evidence="9">Cytochrome P450</fullName>
    </submittedName>
</protein>
<dbReference type="GO" id="GO:0016705">
    <property type="term" value="F:oxidoreductase activity, acting on paired donors, with incorporation or reduction of molecular oxygen"/>
    <property type="evidence" value="ECO:0007669"/>
    <property type="project" value="InterPro"/>
</dbReference>
<dbReference type="GO" id="GO:0020037">
    <property type="term" value="F:heme binding"/>
    <property type="evidence" value="ECO:0007669"/>
    <property type="project" value="InterPro"/>
</dbReference>
<keyword evidence="6" id="KW-0560">Oxidoreductase</keyword>
<evidence type="ECO:0000256" key="8">
    <source>
        <dbReference type="SAM" id="Phobius"/>
    </source>
</evidence>
<keyword evidence="5 7" id="KW-0408">Iron</keyword>
<dbReference type="SUPFAM" id="SSF48264">
    <property type="entry name" value="Cytochrome P450"/>
    <property type="match status" value="1"/>
</dbReference>
<keyword evidence="8" id="KW-0472">Membrane</keyword>
<dbReference type="Proteomes" id="UP001239795">
    <property type="component" value="Unassembled WGS sequence"/>
</dbReference>
<dbReference type="Pfam" id="PF00067">
    <property type="entry name" value="p450"/>
    <property type="match status" value="2"/>
</dbReference>
<evidence type="ECO:0000313" key="9">
    <source>
        <dbReference type="EMBL" id="KAK1447260.1"/>
    </source>
</evidence>
<keyword evidence="6" id="KW-0503">Monooxygenase</keyword>
<comment type="caution">
    <text evidence="9">The sequence shown here is derived from an EMBL/GenBank/DDBJ whole genome shotgun (WGS) entry which is preliminary data.</text>
</comment>
<comment type="cofactor">
    <cofactor evidence="1 7">
        <name>heme</name>
        <dbReference type="ChEBI" id="CHEBI:30413"/>
    </cofactor>
</comment>
<name>A0AAI9U048_9PEZI</name>
<evidence type="ECO:0000256" key="3">
    <source>
        <dbReference type="ARBA" id="ARBA00022617"/>
    </source>
</evidence>
<dbReference type="PRINTS" id="PR00465">
    <property type="entry name" value="EP450IV"/>
</dbReference>
<dbReference type="Gene3D" id="1.10.630.10">
    <property type="entry name" value="Cytochrome P450"/>
    <property type="match status" value="2"/>
</dbReference>